<dbReference type="Gene3D" id="2.10.270.10">
    <property type="entry name" value="Cholin Binding"/>
    <property type="match status" value="2"/>
</dbReference>
<reference evidence="4" key="2">
    <citation type="submission" date="2021-04" db="EMBL/GenBank/DDBJ databases">
        <authorList>
            <person name="Gilroy R."/>
        </authorList>
    </citation>
    <scope>NUCLEOTIDE SEQUENCE</scope>
    <source>
        <strain evidence="4">F6-6636</strain>
    </source>
</reference>
<dbReference type="Gene3D" id="3.90.1720.10">
    <property type="entry name" value="endopeptidase domain like (from Nostoc punctiforme)"/>
    <property type="match status" value="1"/>
</dbReference>
<dbReference type="InterPro" id="IPR018337">
    <property type="entry name" value="Cell_wall/Cho-bd_repeat"/>
</dbReference>
<reference evidence="4" key="1">
    <citation type="journal article" date="2021" name="PeerJ">
        <title>Extensive microbial diversity within the chicken gut microbiome revealed by metagenomics and culture.</title>
        <authorList>
            <person name="Gilroy R."/>
            <person name="Ravi A."/>
            <person name="Getino M."/>
            <person name="Pursley I."/>
            <person name="Horton D.L."/>
            <person name="Alikhan N.F."/>
            <person name="Baker D."/>
            <person name="Gharbi K."/>
            <person name="Hall N."/>
            <person name="Watson M."/>
            <person name="Adriaenssens E.M."/>
            <person name="Foster-Nyarko E."/>
            <person name="Jarju S."/>
            <person name="Secka A."/>
            <person name="Antonio M."/>
            <person name="Oren A."/>
            <person name="Chaudhuri R.R."/>
            <person name="La Ragione R."/>
            <person name="Hildebrand F."/>
            <person name="Pallen M.J."/>
        </authorList>
    </citation>
    <scope>NUCLEOTIDE SEQUENCE</scope>
    <source>
        <strain evidence="4">F6-6636</strain>
    </source>
</reference>
<dbReference type="Pfam" id="PF05382">
    <property type="entry name" value="Amidase_5"/>
    <property type="match status" value="1"/>
</dbReference>
<evidence type="ECO:0000259" key="3">
    <source>
        <dbReference type="Pfam" id="PF05382"/>
    </source>
</evidence>
<comment type="caution">
    <text evidence="4">The sequence shown here is derived from an EMBL/GenBank/DDBJ whole genome shotgun (WGS) entry which is preliminary data.</text>
</comment>
<dbReference type="InterPro" id="IPR008044">
    <property type="entry name" value="Phage_lysin"/>
</dbReference>
<evidence type="ECO:0000256" key="2">
    <source>
        <dbReference type="PROSITE-ProRule" id="PRU00591"/>
    </source>
</evidence>
<dbReference type="AlphaFoldDB" id="A0A948TKK0"/>
<protein>
    <submittedName>
        <fullName evidence="4">N-acetylmuramoyl-L-alanine amidase</fullName>
    </submittedName>
</protein>
<proteinExistence type="predicted"/>
<accession>A0A948TKK0</accession>
<evidence type="ECO:0000313" key="4">
    <source>
        <dbReference type="EMBL" id="MBU3851977.1"/>
    </source>
</evidence>
<name>A0A948TKK0_9LACO</name>
<evidence type="ECO:0000256" key="1">
    <source>
        <dbReference type="ARBA" id="ARBA00022737"/>
    </source>
</evidence>
<dbReference type="EMBL" id="JAHLFS010000058">
    <property type="protein sequence ID" value="MBU3851977.1"/>
    <property type="molecule type" value="Genomic_DNA"/>
</dbReference>
<keyword evidence="1" id="KW-0677">Repeat</keyword>
<feature type="domain" description="Bacteriophage lysin" evidence="3">
    <location>
        <begin position="196"/>
        <end position="343"/>
    </location>
</feature>
<dbReference type="Pfam" id="PF19127">
    <property type="entry name" value="Choline_bind_3"/>
    <property type="match status" value="1"/>
</dbReference>
<dbReference type="Pfam" id="PF01473">
    <property type="entry name" value="Choline_bind_1"/>
    <property type="match status" value="2"/>
</dbReference>
<feature type="repeat" description="Cell wall-binding" evidence="2">
    <location>
        <begin position="131"/>
        <end position="150"/>
    </location>
</feature>
<feature type="non-terminal residue" evidence="4">
    <location>
        <position position="1"/>
    </location>
</feature>
<evidence type="ECO:0000313" key="5">
    <source>
        <dbReference type="Proteomes" id="UP000777303"/>
    </source>
</evidence>
<gene>
    <name evidence="4" type="ORF">H9901_04690</name>
</gene>
<feature type="repeat" description="Cell wall-binding" evidence="2">
    <location>
        <begin position="111"/>
        <end position="130"/>
    </location>
</feature>
<dbReference type="Proteomes" id="UP000777303">
    <property type="component" value="Unassembled WGS sequence"/>
</dbReference>
<dbReference type="PROSITE" id="PS51170">
    <property type="entry name" value="CW"/>
    <property type="match status" value="3"/>
</dbReference>
<feature type="repeat" description="Cell wall-binding" evidence="2">
    <location>
        <begin position="43"/>
        <end position="62"/>
    </location>
</feature>
<sequence>WLPVEPNKQYGMTYFDNNGQMIKNRSCEIGGHWYVFDQYGAYLTGWHNWHGQRYYFNDNGQLARNQFVWLPVEPNNQYGMTYFDNNGQMYKNGKYNIGGHWYLFDQYGAYLTGWQNTNGQKYYYDNNGWMATGMTNINGHTYLFNNNGVMQTGWQQLGWHEYFFNRDTGAMNTGWSWADGQWLHFDNNGVFDGFNERVLEWFYDRIGHLTYSMSGSRNGSDGTADCSGSMTQAIADAGGARPAYLYNTETLHNYLLASGYHLVTENGSFTPQWGDVIIWGKRGSSSGAAGHTLVITNDGPNANCISTCYYTNGQAGTAVQVLNYNYYWHLAGCPYYYVYRQGNKYRS</sequence>
<dbReference type="SUPFAM" id="SSF69360">
    <property type="entry name" value="Cell wall binding repeat"/>
    <property type="match status" value="1"/>
</dbReference>
<organism evidence="4 5">
    <name type="scientific">Candidatus Paralactobacillus gallistercoris</name>
    <dbReference type="NCBI Taxonomy" id="2838724"/>
    <lineage>
        <taxon>Bacteria</taxon>
        <taxon>Bacillati</taxon>
        <taxon>Bacillota</taxon>
        <taxon>Bacilli</taxon>
        <taxon>Lactobacillales</taxon>
        <taxon>Lactobacillaceae</taxon>
        <taxon>Lactobacillus</taxon>
    </lineage>
</organism>